<feature type="signal peptide" evidence="1">
    <location>
        <begin position="1"/>
        <end position="19"/>
    </location>
</feature>
<reference evidence="2 3" key="1">
    <citation type="submission" date="2018-09" db="EMBL/GenBank/DDBJ databases">
        <title>Genomic Encyclopedia of Archaeal and Bacterial Type Strains, Phase II (KMG-II): from individual species to whole genera.</title>
        <authorList>
            <person name="Goeker M."/>
        </authorList>
    </citation>
    <scope>NUCLEOTIDE SEQUENCE [LARGE SCALE GENOMIC DNA]</scope>
    <source>
        <strain evidence="2 3">DSM 16505</strain>
    </source>
</reference>
<organism evidence="2 3">
    <name type="scientific">Tenacibaculum lutimaris</name>
    <dbReference type="NCBI Taxonomy" id="285258"/>
    <lineage>
        <taxon>Bacteria</taxon>
        <taxon>Pseudomonadati</taxon>
        <taxon>Bacteroidota</taxon>
        <taxon>Flavobacteriia</taxon>
        <taxon>Flavobacteriales</taxon>
        <taxon>Flavobacteriaceae</taxon>
        <taxon>Tenacibaculum</taxon>
    </lineage>
</organism>
<keyword evidence="1" id="KW-0732">Signal</keyword>
<dbReference type="Proteomes" id="UP000285780">
    <property type="component" value="Unassembled WGS sequence"/>
</dbReference>
<comment type="caution">
    <text evidence="2">The sequence shown here is derived from an EMBL/GenBank/DDBJ whole genome shotgun (WGS) entry which is preliminary data.</text>
</comment>
<dbReference type="EMBL" id="RAQM01000007">
    <property type="protein sequence ID" value="RKF04214.1"/>
    <property type="molecule type" value="Genomic_DNA"/>
</dbReference>
<dbReference type="AlphaFoldDB" id="A0A420E252"/>
<dbReference type="RefSeq" id="WP_120186216.1">
    <property type="nucleotide sequence ID" value="NZ_RAQM01000007.1"/>
</dbReference>
<keyword evidence="3" id="KW-1185">Reference proteome</keyword>
<accession>A0A420E252</accession>
<feature type="chain" id="PRO_5018990941" description="PepSY-like beta-lactamase-inhibitor" evidence="1">
    <location>
        <begin position="20"/>
        <end position="171"/>
    </location>
</feature>
<gene>
    <name evidence="2" type="ORF">C8N26_0877</name>
</gene>
<evidence type="ECO:0000256" key="1">
    <source>
        <dbReference type="SAM" id="SignalP"/>
    </source>
</evidence>
<sequence>MKTQVIGLIMLGLTNLMFAQQNFFAVNDVSSNLNKKKATVESNSSFVNAVENSDQSLQIKMLRKKMLEFNIEDLNVYSKNDPSNYDVVLKEGKNKIAVTYNQQGDILNCNEYFYDVRLPLSLQKEIVKKYPGWSFASTKYHMAYEKNKKAKTKYKILLKKDEKTKTIVIKE</sequence>
<evidence type="ECO:0000313" key="3">
    <source>
        <dbReference type="Proteomes" id="UP000285780"/>
    </source>
</evidence>
<proteinExistence type="predicted"/>
<evidence type="ECO:0008006" key="4">
    <source>
        <dbReference type="Google" id="ProtNLM"/>
    </source>
</evidence>
<evidence type="ECO:0000313" key="2">
    <source>
        <dbReference type="EMBL" id="RKF04214.1"/>
    </source>
</evidence>
<name>A0A420E252_9FLAO</name>
<protein>
    <recommendedName>
        <fullName evidence="4">PepSY-like beta-lactamase-inhibitor</fullName>
    </recommendedName>
</protein>